<dbReference type="GO" id="GO:0009435">
    <property type="term" value="P:NAD+ biosynthetic process"/>
    <property type="evidence" value="ECO:0007669"/>
    <property type="project" value="TreeGrafter"/>
</dbReference>
<dbReference type="PANTHER" id="PTHR12039:SF0">
    <property type="entry name" value="NICOTINAMIDE-NUCLEOTIDE ADENYLYLTRANSFERASE"/>
    <property type="match status" value="1"/>
</dbReference>
<name>A0A8R1DTZ4_CAEJA</name>
<protein>
    <submittedName>
        <fullName evidence="2">CTP_transf_like domain-containing protein</fullName>
    </submittedName>
</protein>
<dbReference type="InterPro" id="IPR004821">
    <property type="entry name" value="Cyt_trans-like"/>
</dbReference>
<dbReference type="AlphaFoldDB" id="A0A8R1DTZ4"/>
<keyword evidence="3" id="KW-1185">Reference proteome</keyword>
<dbReference type="InterPro" id="IPR051182">
    <property type="entry name" value="Euk_NMN_adenylyltrnsfrase"/>
</dbReference>
<evidence type="ECO:0000259" key="1">
    <source>
        <dbReference type="Pfam" id="PF01467"/>
    </source>
</evidence>
<dbReference type="Pfam" id="PF01467">
    <property type="entry name" value="CTP_transf_like"/>
    <property type="match status" value="1"/>
</dbReference>
<dbReference type="SUPFAM" id="SSF52374">
    <property type="entry name" value="Nucleotidylyl transferase"/>
    <property type="match status" value="1"/>
</dbReference>
<reference evidence="3" key="1">
    <citation type="submission" date="2010-08" db="EMBL/GenBank/DDBJ databases">
        <authorList>
            <consortium name="Caenorhabditis japonica Sequencing Consortium"/>
            <person name="Wilson R.K."/>
        </authorList>
    </citation>
    <scope>NUCLEOTIDE SEQUENCE [LARGE SCALE GENOMIC DNA]</scope>
    <source>
        <strain evidence="3">DF5081</strain>
    </source>
</reference>
<feature type="domain" description="Cytidyltransferase-like" evidence="1">
    <location>
        <begin position="5"/>
        <end position="153"/>
    </location>
</feature>
<accession>A0A8R1DTZ4</accession>
<dbReference type="Proteomes" id="UP000005237">
    <property type="component" value="Unassembled WGS sequence"/>
</dbReference>
<dbReference type="InterPro" id="IPR014729">
    <property type="entry name" value="Rossmann-like_a/b/a_fold"/>
</dbReference>
<dbReference type="GO" id="GO:0004515">
    <property type="term" value="F:nicotinate-nucleotide adenylyltransferase activity"/>
    <property type="evidence" value="ECO:0007669"/>
    <property type="project" value="TreeGrafter"/>
</dbReference>
<dbReference type="EnsemblMetazoa" id="CJA12179b.1">
    <property type="protein sequence ID" value="CJA12179b.1"/>
    <property type="gene ID" value="WBGene00131383"/>
</dbReference>
<sequence length="181" mass="20232">MSPVADSYNNKKTLIKATHRFQMLCAATKSSEWIRADNWECTRSTWTRTLQVLAHHKEQVQQKFGSDVNLILVVGGDVVDSFPRILPDGSNLWNASDILKIITEFGLIVLAREGSKPLDTIRSMSVLAEHADKIHVLQDEVCPSSVSSTRLRAALAANQSIKYSTPDDVVTYIKENSLYRS</sequence>
<dbReference type="PANTHER" id="PTHR12039">
    <property type="entry name" value="NICOTINAMIDE MONONUCLEOTIDE ADENYLYLTRANSFERASE"/>
    <property type="match status" value="1"/>
</dbReference>
<dbReference type="GO" id="GO:0000309">
    <property type="term" value="F:nicotinamide-nucleotide adenylyltransferase activity"/>
    <property type="evidence" value="ECO:0007669"/>
    <property type="project" value="TreeGrafter"/>
</dbReference>
<organism evidence="2 3">
    <name type="scientific">Caenorhabditis japonica</name>
    <dbReference type="NCBI Taxonomy" id="281687"/>
    <lineage>
        <taxon>Eukaryota</taxon>
        <taxon>Metazoa</taxon>
        <taxon>Ecdysozoa</taxon>
        <taxon>Nematoda</taxon>
        <taxon>Chromadorea</taxon>
        <taxon>Rhabditida</taxon>
        <taxon>Rhabditina</taxon>
        <taxon>Rhabditomorpha</taxon>
        <taxon>Rhabditoidea</taxon>
        <taxon>Rhabditidae</taxon>
        <taxon>Peloderinae</taxon>
        <taxon>Caenorhabditis</taxon>
    </lineage>
</organism>
<reference evidence="2" key="2">
    <citation type="submission" date="2022-06" db="UniProtKB">
        <authorList>
            <consortium name="EnsemblMetazoa"/>
        </authorList>
    </citation>
    <scope>IDENTIFICATION</scope>
    <source>
        <strain evidence="2">DF5081</strain>
    </source>
</reference>
<evidence type="ECO:0000313" key="2">
    <source>
        <dbReference type="EnsemblMetazoa" id="CJA12179b.1"/>
    </source>
</evidence>
<proteinExistence type="predicted"/>
<dbReference type="Gene3D" id="3.40.50.620">
    <property type="entry name" value="HUPs"/>
    <property type="match status" value="1"/>
</dbReference>
<evidence type="ECO:0000313" key="3">
    <source>
        <dbReference type="Proteomes" id="UP000005237"/>
    </source>
</evidence>